<reference evidence="3" key="1">
    <citation type="journal article" date="2012" name="Nat. Genet.">
        <title>Lifestyle transitions in plant pathogenic Colletotrichum fungi deciphered by genome and transcriptome analyses.</title>
        <authorList>
            <person name="O'Connell R.J."/>
            <person name="Thon M.R."/>
            <person name="Hacquard S."/>
            <person name="Amyotte S.G."/>
            <person name="Kleemann J."/>
            <person name="Torres M.F."/>
            <person name="Damm U."/>
            <person name="Buiate E.A."/>
            <person name="Epstein L."/>
            <person name="Alkan N."/>
            <person name="Altmueller J."/>
            <person name="Alvarado-Balderrama L."/>
            <person name="Bauser C.A."/>
            <person name="Becker C."/>
            <person name="Birren B.W."/>
            <person name="Chen Z."/>
            <person name="Choi J."/>
            <person name="Crouch J.A."/>
            <person name="Duvick J.P."/>
            <person name="Farman M.A."/>
            <person name="Gan P."/>
            <person name="Heiman D."/>
            <person name="Henrissat B."/>
            <person name="Howard R.J."/>
            <person name="Kabbage M."/>
            <person name="Koch C."/>
            <person name="Kracher B."/>
            <person name="Kubo Y."/>
            <person name="Law A.D."/>
            <person name="Lebrun M.-H."/>
            <person name="Lee Y.-H."/>
            <person name="Miyara I."/>
            <person name="Moore N."/>
            <person name="Neumann U."/>
            <person name="Nordstroem K."/>
            <person name="Panaccione D.G."/>
            <person name="Panstruga R."/>
            <person name="Place M."/>
            <person name="Proctor R.H."/>
            <person name="Prusky D."/>
            <person name="Rech G."/>
            <person name="Reinhardt R."/>
            <person name="Rollins J.A."/>
            <person name="Rounsley S."/>
            <person name="Schardl C.L."/>
            <person name="Schwartz D.C."/>
            <person name="Shenoy N."/>
            <person name="Shirasu K."/>
            <person name="Sikhakolli U.R."/>
            <person name="Stueber K."/>
            <person name="Sukno S.A."/>
            <person name="Sweigard J.A."/>
            <person name="Takano Y."/>
            <person name="Takahara H."/>
            <person name="Trail F."/>
            <person name="van der Does H.C."/>
            <person name="Voll L.M."/>
            <person name="Will I."/>
            <person name="Young S."/>
            <person name="Zeng Q."/>
            <person name="Zhang J."/>
            <person name="Zhou S."/>
            <person name="Dickman M.B."/>
            <person name="Schulze-Lefert P."/>
            <person name="Ver Loren van Themaat E."/>
            <person name="Ma L.-J."/>
            <person name="Vaillancourt L.J."/>
        </authorList>
    </citation>
    <scope>NUCLEOTIDE SEQUENCE [LARGE SCALE GENOMIC DNA]</scope>
    <source>
        <strain evidence="3">M1.001 / M2 / FGSC 10212</strain>
    </source>
</reference>
<dbReference type="Proteomes" id="UP000008782">
    <property type="component" value="Unassembled WGS sequence"/>
</dbReference>
<accession>E3QMA7</accession>
<name>E3QMA7_COLGM</name>
<dbReference type="RefSeq" id="XP_008096015.1">
    <property type="nucleotide sequence ID" value="XM_008097824.1"/>
</dbReference>
<keyword evidence="1" id="KW-0732">Signal</keyword>
<dbReference type="eggNOG" id="ENOG502QTQG">
    <property type="taxonomic scope" value="Eukaryota"/>
</dbReference>
<dbReference type="EMBL" id="GG697358">
    <property type="protein sequence ID" value="EFQ31995.1"/>
    <property type="molecule type" value="Genomic_DNA"/>
</dbReference>
<proteinExistence type="predicted"/>
<dbReference type="GeneID" id="24412504"/>
<protein>
    <submittedName>
        <fullName evidence="2">Uncharacterized protein</fullName>
    </submittedName>
</protein>
<dbReference type="VEuPathDB" id="FungiDB:GLRG_07139"/>
<evidence type="ECO:0000256" key="1">
    <source>
        <dbReference type="SAM" id="SignalP"/>
    </source>
</evidence>
<feature type="signal peptide" evidence="1">
    <location>
        <begin position="1"/>
        <end position="21"/>
    </location>
</feature>
<dbReference type="AlphaFoldDB" id="E3QMA7"/>
<organism evidence="3">
    <name type="scientific">Colletotrichum graminicola (strain M1.001 / M2 / FGSC 10212)</name>
    <name type="common">Maize anthracnose fungus</name>
    <name type="synonym">Glomerella graminicola</name>
    <dbReference type="NCBI Taxonomy" id="645133"/>
    <lineage>
        <taxon>Eukaryota</taxon>
        <taxon>Fungi</taxon>
        <taxon>Dikarya</taxon>
        <taxon>Ascomycota</taxon>
        <taxon>Pezizomycotina</taxon>
        <taxon>Sordariomycetes</taxon>
        <taxon>Hypocreomycetidae</taxon>
        <taxon>Glomerellales</taxon>
        <taxon>Glomerellaceae</taxon>
        <taxon>Colletotrichum</taxon>
        <taxon>Colletotrichum graminicola species complex</taxon>
    </lineage>
</organism>
<dbReference type="HOGENOM" id="CLU_1454275_0_0_1"/>
<dbReference type="InterPro" id="IPR023296">
    <property type="entry name" value="Glyco_hydro_beta-prop_sf"/>
</dbReference>
<evidence type="ECO:0000313" key="2">
    <source>
        <dbReference type="EMBL" id="EFQ31995.1"/>
    </source>
</evidence>
<keyword evidence="3" id="KW-1185">Reference proteome</keyword>
<dbReference type="OrthoDB" id="195678at2759"/>
<dbReference type="Gene3D" id="2.115.10.20">
    <property type="entry name" value="Glycosyl hydrolase domain, family 43"/>
    <property type="match status" value="1"/>
</dbReference>
<dbReference type="STRING" id="645133.E3QMA7"/>
<sequence>MATPALALVGAEAMILQLFVAITVVRHENNTHFCFKTGSTIHFRKAPGFVGFWAYHGSTLLAGSKAPDVNKAGIQDIIYYAVLFLGVQNDVIGSANSLTMGYGFWTTKALPTLLRKPKANGRYNAIEAQLTKPGSMYYLDFRSFCENIFQVPLNVAPTKVDGKPLIFFNDIGYTNSHTQFRNNAIS</sequence>
<evidence type="ECO:0000313" key="3">
    <source>
        <dbReference type="Proteomes" id="UP000008782"/>
    </source>
</evidence>
<feature type="chain" id="PRO_5003179861" evidence="1">
    <location>
        <begin position="22"/>
        <end position="186"/>
    </location>
</feature>
<gene>
    <name evidence="2" type="ORF">GLRG_07139</name>
</gene>